<dbReference type="GO" id="GO:0006508">
    <property type="term" value="P:proteolysis"/>
    <property type="evidence" value="ECO:0007669"/>
    <property type="project" value="InterPro"/>
</dbReference>
<dbReference type="InParanoid" id="A0A1Y2BGQ4"/>
<dbReference type="InterPro" id="IPR029058">
    <property type="entry name" value="AB_hydrolase_fold"/>
</dbReference>
<gene>
    <name evidence="3" type="ORF">BCR39DRAFT_518090</name>
</gene>
<dbReference type="Gene3D" id="3.40.50.1820">
    <property type="entry name" value="alpha/beta hydrolase"/>
    <property type="match status" value="1"/>
</dbReference>
<evidence type="ECO:0000259" key="2">
    <source>
        <dbReference type="Pfam" id="PF00326"/>
    </source>
</evidence>
<dbReference type="Proteomes" id="UP000193986">
    <property type="component" value="Unassembled WGS sequence"/>
</dbReference>
<name>A0A1Y2BGQ4_9TREE</name>
<dbReference type="STRING" id="71784.A0A1Y2BGQ4"/>
<sequence>MAGLMLSSGMREHPFTGSPLAAFLDPSADPDVDFARRKYDQNETWPSELTFGGRAGWEVFETGENGWTEISYPKLNWDQLRSDHGWASLQYESIVRTTLAVPKVGSSPLTPILVEVIQGVEYAFVPVQGPLHGPIQWYAGDVYAFADTQYGTRLSRGSTSNFARSIALVPGEYVVLVRALYEIRMFGDPGPSKPPVIRFRVAMVLDDTGDLEVVTGLTEIPDLIDGKFMGDWISLVVRRPDGLMRKKVEVRNICMEIEGETLDCEVVDPVRVWEGQTRPLAVRLHYRNQGIPKSADEVKITLSYSLNNGPDVPITFLAPLRHLSTSTQPLPPFKITFPAPLLPASGPPAYISFAMVVPPVDILETRSTPPPPVILASHGAGVDITWASWNGSMPVRPGGWAVLPTGKNEWGEDWHGGSMLDVWAAREAFARIVQRIGVNPSEETLLIGHSNGGQGAWHIAARYPDRIVGIIAASGYLKVQDYVPYIKLTSHHYADPALMGILMSALTPYNNDLYSSNLAHIPIMAVHGSVDTNVTPRHGRAQVGLIASWEGQHDKIRLLEVPGEYHWWDEIFRQPAVSDWIHEVQSQKRRTWEQDRKEGFTLTTANPDETGGRAGIRIVELDTPGRLARLDVNARQWKGERTGDGLDLRGMNIKRIEVVSAERSSTLVNVKGKGFVEDTESIVPHPPAPIRAYGPIIRLLATSGPITFVIGNSELHLDIVKRLAHDLFLYHRVDTRILDAMEALGHTARGTLGEGSVIVLGRPEDNEYAKWILGEGKIPVEFPTKGIMTVANRLVYEKSTGIITLHPHPTAPKSLACLIAGNDDEGLELAARLFPIRTGVPLPDWVIVGARSKWMGAGGFVGAGFWDGEWKWNEAMSWIDR</sequence>
<comment type="caution">
    <text evidence="3">The sequence shown here is derived from an EMBL/GenBank/DDBJ whole genome shotgun (WGS) entry which is preliminary data.</text>
</comment>
<keyword evidence="4" id="KW-1185">Reference proteome</keyword>
<dbReference type="OrthoDB" id="449091at2759"/>
<reference evidence="3 4" key="1">
    <citation type="submission" date="2016-07" db="EMBL/GenBank/DDBJ databases">
        <title>Pervasive Adenine N6-methylation of Active Genes in Fungi.</title>
        <authorList>
            <consortium name="DOE Joint Genome Institute"/>
            <person name="Mondo S.J."/>
            <person name="Dannebaum R.O."/>
            <person name="Kuo R.C."/>
            <person name="Labutti K."/>
            <person name="Haridas S."/>
            <person name="Kuo A."/>
            <person name="Salamov A."/>
            <person name="Ahrendt S.R."/>
            <person name="Lipzen A."/>
            <person name="Sullivan W."/>
            <person name="Andreopoulos W.B."/>
            <person name="Clum A."/>
            <person name="Lindquist E."/>
            <person name="Daum C."/>
            <person name="Ramamoorthy G.K."/>
            <person name="Gryganskyi A."/>
            <person name="Culley D."/>
            <person name="Magnuson J.K."/>
            <person name="James T.Y."/>
            <person name="O'Malley M.A."/>
            <person name="Stajich J.E."/>
            <person name="Spatafora J.W."/>
            <person name="Visel A."/>
            <person name="Grigoriev I.V."/>
        </authorList>
    </citation>
    <scope>NUCLEOTIDE SEQUENCE [LARGE SCALE GENOMIC DNA]</scope>
    <source>
        <strain evidence="3 4">68-887.2</strain>
    </source>
</reference>
<dbReference type="PANTHER" id="PTHR43037:SF4">
    <property type="entry name" value="PEPTIDASE S9 PROLYL OLIGOPEPTIDASE CATALYTIC DOMAIN-CONTAINING PROTEIN"/>
    <property type="match status" value="1"/>
</dbReference>
<protein>
    <recommendedName>
        <fullName evidence="2">Peptidase S9 prolyl oligopeptidase catalytic domain-containing protein</fullName>
    </recommendedName>
</protein>
<organism evidence="3 4">
    <name type="scientific">Naematelia encephala</name>
    <dbReference type="NCBI Taxonomy" id="71784"/>
    <lineage>
        <taxon>Eukaryota</taxon>
        <taxon>Fungi</taxon>
        <taxon>Dikarya</taxon>
        <taxon>Basidiomycota</taxon>
        <taxon>Agaricomycotina</taxon>
        <taxon>Tremellomycetes</taxon>
        <taxon>Tremellales</taxon>
        <taxon>Naemateliaceae</taxon>
        <taxon>Naematelia</taxon>
    </lineage>
</organism>
<keyword evidence="1" id="KW-0732">Signal</keyword>
<feature type="domain" description="Peptidase S9 prolyl oligopeptidase catalytic" evidence="2">
    <location>
        <begin position="438"/>
        <end position="568"/>
    </location>
</feature>
<dbReference type="Pfam" id="PF00326">
    <property type="entry name" value="Peptidase_S9"/>
    <property type="match status" value="1"/>
</dbReference>
<dbReference type="AlphaFoldDB" id="A0A1Y2BGQ4"/>
<dbReference type="GO" id="GO:0008236">
    <property type="term" value="F:serine-type peptidase activity"/>
    <property type="evidence" value="ECO:0007669"/>
    <property type="project" value="InterPro"/>
</dbReference>
<dbReference type="InterPro" id="IPR050955">
    <property type="entry name" value="Plant_Biomass_Hydrol_Est"/>
</dbReference>
<accession>A0A1Y2BGQ4</accession>
<dbReference type="SUPFAM" id="SSF53474">
    <property type="entry name" value="alpha/beta-Hydrolases"/>
    <property type="match status" value="1"/>
</dbReference>
<dbReference type="InterPro" id="IPR001375">
    <property type="entry name" value="Peptidase_S9_cat"/>
</dbReference>
<evidence type="ECO:0000256" key="1">
    <source>
        <dbReference type="ARBA" id="ARBA00022729"/>
    </source>
</evidence>
<evidence type="ECO:0000313" key="3">
    <source>
        <dbReference type="EMBL" id="ORY33999.1"/>
    </source>
</evidence>
<dbReference type="PANTHER" id="PTHR43037">
    <property type="entry name" value="UNNAMED PRODUCT-RELATED"/>
    <property type="match status" value="1"/>
</dbReference>
<evidence type="ECO:0000313" key="4">
    <source>
        <dbReference type="Proteomes" id="UP000193986"/>
    </source>
</evidence>
<proteinExistence type="predicted"/>
<dbReference type="EMBL" id="MCFC01000004">
    <property type="protein sequence ID" value="ORY33999.1"/>
    <property type="molecule type" value="Genomic_DNA"/>
</dbReference>